<evidence type="ECO:0000313" key="2">
    <source>
        <dbReference type="EMBL" id="AIJ10103.1"/>
    </source>
</evidence>
<reference evidence="2 3" key="1">
    <citation type="journal article" date="2012" name="PLoS ONE">
        <title>Edwardsiella comparative phylogenomics reveal the new intra/inter-species taxonomic relationships, virulence evolution and niche adaptation mechanisms.</title>
        <authorList>
            <person name="Yang M."/>
            <person name="Lv Y."/>
            <person name="Xiao J."/>
            <person name="Wu H."/>
            <person name="Zheng H."/>
            <person name="Liu Q."/>
            <person name="Zhang Y."/>
            <person name="Wang Q."/>
        </authorList>
    </citation>
    <scope>NUCLEOTIDE SEQUENCE [LARGE SCALE GENOMIC DNA]</scope>
    <source>
        <strain evidence="3">080813</strain>
    </source>
</reference>
<organism evidence="2 3">
    <name type="scientific">Edwardsiella anguillarum ET080813</name>
    <dbReference type="NCBI Taxonomy" id="667120"/>
    <lineage>
        <taxon>Bacteria</taxon>
        <taxon>Pseudomonadati</taxon>
        <taxon>Pseudomonadota</taxon>
        <taxon>Gammaproteobacteria</taxon>
        <taxon>Enterobacterales</taxon>
        <taxon>Hafniaceae</taxon>
        <taxon>Edwardsiella</taxon>
    </lineage>
</organism>
<evidence type="ECO:0000313" key="3">
    <source>
        <dbReference type="Proteomes" id="UP000028681"/>
    </source>
</evidence>
<dbReference type="HOGENOM" id="CLU_2464180_0_0_6"/>
<dbReference type="Proteomes" id="UP000028681">
    <property type="component" value="Chromosome"/>
</dbReference>
<dbReference type="AlphaFoldDB" id="A0A076LUG9"/>
<gene>
    <name evidence="2" type="ORF">ETEE_3691</name>
</gene>
<dbReference type="GeneID" id="80988363"/>
<keyword evidence="1" id="KW-0472">Membrane</keyword>
<keyword evidence="1" id="KW-0812">Transmembrane</keyword>
<dbReference type="KEGG" id="ete:ETEE_3691"/>
<keyword evidence="1" id="KW-1133">Transmembrane helix</keyword>
<proteinExistence type="predicted"/>
<protein>
    <submittedName>
        <fullName evidence="2">Uncharacterized protein</fullName>
    </submittedName>
</protein>
<dbReference type="EMBL" id="CP006664">
    <property type="protein sequence ID" value="AIJ10103.1"/>
    <property type="molecule type" value="Genomic_DNA"/>
</dbReference>
<evidence type="ECO:0000256" key="1">
    <source>
        <dbReference type="SAM" id="Phobius"/>
    </source>
</evidence>
<feature type="transmembrane region" description="Helical" evidence="1">
    <location>
        <begin position="36"/>
        <end position="54"/>
    </location>
</feature>
<sequence>MPHPDGDSVLILIASPCGAGIKSADSVGLKQPGQSSILGGNLSHLMAVIVYLVLYGTQMMGYRPPVSFGARDQLKPKGQKTASAYNNF</sequence>
<dbReference type="RefSeq" id="WP_045428296.1">
    <property type="nucleotide sequence ID" value="NZ_CP006664.1"/>
</dbReference>
<accession>A0A076LUG9</accession>
<name>A0A076LUG9_9GAMM</name>